<dbReference type="AlphaFoldDB" id="A0AAE1AGZ5"/>
<accession>A0AAE1AGZ5</accession>
<name>A0AAE1AGZ5_9GAST</name>
<sequence length="279" mass="30595">MMVVRSAPQQIRLIELEQAYLCFEKPWRYDTRLGMDLSGQRQLSMETGVGSCVTGETGIPRVARHTGLLLSPLGLESGDTRPRPTCLLIGFRLSPRLEDTAKNRSTSLEVWIDSRCILRVDVKTNLGSADERQSLLVLHPLTPAGPGLSCAPHIVQPVAPQQSVRTSPVLLPPIEGEKTKRCATSPRRMGVALSSTSFFAGERNMDGYKEWSQVTKGYTFCSLECAHYSTIMLCSLLRSEVTHQAIVMLIIERPSCGLCSDHSGVTRGQSAGLIQISLV</sequence>
<evidence type="ECO:0000313" key="2">
    <source>
        <dbReference type="Proteomes" id="UP001283361"/>
    </source>
</evidence>
<keyword evidence="2" id="KW-1185">Reference proteome</keyword>
<comment type="caution">
    <text evidence="1">The sequence shown here is derived from an EMBL/GenBank/DDBJ whole genome shotgun (WGS) entry which is preliminary data.</text>
</comment>
<organism evidence="1 2">
    <name type="scientific">Elysia crispata</name>
    <name type="common">lettuce slug</name>
    <dbReference type="NCBI Taxonomy" id="231223"/>
    <lineage>
        <taxon>Eukaryota</taxon>
        <taxon>Metazoa</taxon>
        <taxon>Spiralia</taxon>
        <taxon>Lophotrochozoa</taxon>
        <taxon>Mollusca</taxon>
        <taxon>Gastropoda</taxon>
        <taxon>Heterobranchia</taxon>
        <taxon>Euthyneura</taxon>
        <taxon>Panpulmonata</taxon>
        <taxon>Sacoglossa</taxon>
        <taxon>Placobranchoidea</taxon>
        <taxon>Plakobranchidae</taxon>
        <taxon>Elysia</taxon>
    </lineage>
</organism>
<gene>
    <name evidence="1" type="ORF">RRG08_031886</name>
</gene>
<reference evidence="1" key="1">
    <citation type="journal article" date="2023" name="G3 (Bethesda)">
        <title>A reference genome for the long-term kleptoplast-retaining sea slug Elysia crispata morphotype clarki.</title>
        <authorList>
            <person name="Eastman K.E."/>
            <person name="Pendleton A.L."/>
            <person name="Shaikh M.A."/>
            <person name="Suttiyut T."/>
            <person name="Ogas R."/>
            <person name="Tomko P."/>
            <person name="Gavelis G."/>
            <person name="Widhalm J.R."/>
            <person name="Wisecaver J.H."/>
        </authorList>
    </citation>
    <scope>NUCLEOTIDE SEQUENCE</scope>
    <source>
        <strain evidence="1">ECLA1</strain>
    </source>
</reference>
<evidence type="ECO:0000313" key="1">
    <source>
        <dbReference type="EMBL" id="KAK3787655.1"/>
    </source>
</evidence>
<dbReference type="Proteomes" id="UP001283361">
    <property type="component" value="Unassembled WGS sequence"/>
</dbReference>
<protein>
    <submittedName>
        <fullName evidence="1">Uncharacterized protein</fullName>
    </submittedName>
</protein>
<dbReference type="EMBL" id="JAWDGP010001847">
    <property type="protein sequence ID" value="KAK3787655.1"/>
    <property type="molecule type" value="Genomic_DNA"/>
</dbReference>
<proteinExistence type="predicted"/>